<dbReference type="PANTHER" id="PTHR38887:SF1">
    <property type="entry name" value="RAS MODIFICATION PROTEIN ERF4"/>
    <property type="match status" value="1"/>
</dbReference>
<dbReference type="Proteomes" id="UP000452235">
    <property type="component" value="Unassembled WGS sequence"/>
</dbReference>
<feature type="region of interest" description="Disordered" evidence="1">
    <location>
        <begin position="396"/>
        <end position="423"/>
    </location>
</feature>
<sequence>MVIVLERMNMAIAASIGLVSEAIHRHKTQAAATENDAPRTSPTDEQWALDEIQDELRQDPSSDSESEDQPAKKKIRNPARLAEDFLQRYPPPSPDSAPQGRLPLPVIIPQRRPGVRIRGFVRAYAPDLQACGIDQETFMDFLVTFTRASRAPQWMAATNLTAAAAFALPGHAMGAGVGFAIQVVNAIAMEMKGRVQANSFLQKLNQGFFQPRGLYCLVLSFDNTYEEAMTDESLATAIATSTDPKTGLRKYTDKLRTHSGTTGPAQFPESAPLVFPMLDWMENNADAAQAEKLGRYTKFRKFVADYYDRRAQAEYAARNPESPLAMQPKRAFTSKFADPTHDTNKSPISLATGGAVPYNTTWRKDLRDREGGRRQRKIADKVLYMIIVNMPSEDDMSRAESIMATEVGAEPSAQPGDATATVE</sequence>
<organism evidence="2 3">
    <name type="scientific">Aspergillus terreus</name>
    <dbReference type="NCBI Taxonomy" id="33178"/>
    <lineage>
        <taxon>Eukaryota</taxon>
        <taxon>Fungi</taxon>
        <taxon>Dikarya</taxon>
        <taxon>Ascomycota</taxon>
        <taxon>Pezizomycotina</taxon>
        <taxon>Eurotiomycetes</taxon>
        <taxon>Eurotiomycetidae</taxon>
        <taxon>Eurotiales</taxon>
        <taxon>Aspergillaceae</taxon>
        <taxon>Aspergillus</taxon>
        <taxon>Aspergillus subgen. Circumdati</taxon>
    </lineage>
</organism>
<feature type="region of interest" description="Disordered" evidence="1">
    <location>
        <begin position="29"/>
        <end position="77"/>
    </location>
</feature>
<dbReference type="PANTHER" id="PTHR38887">
    <property type="entry name" value="CHROMOSOME 21, WHOLE GENOME SHOTGUN SEQUENCE"/>
    <property type="match status" value="1"/>
</dbReference>
<proteinExistence type="predicted"/>
<dbReference type="AlphaFoldDB" id="A0A5M3YSR8"/>
<dbReference type="InterPro" id="IPR053221">
    <property type="entry name" value="Burnettramic_acid_biosynth"/>
</dbReference>
<evidence type="ECO:0000313" key="2">
    <source>
        <dbReference type="EMBL" id="GFF15286.1"/>
    </source>
</evidence>
<name>A0A5M3YSR8_ASPTE</name>
<accession>A0A5M3YSR8</accession>
<evidence type="ECO:0000313" key="3">
    <source>
        <dbReference type="Proteomes" id="UP000452235"/>
    </source>
</evidence>
<gene>
    <name evidence="2" type="ORF">ATEIFO6365_0004040500</name>
</gene>
<keyword evidence="3" id="KW-1185">Reference proteome</keyword>
<dbReference type="EMBL" id="BLJY01000004">
    <property type="protein sequence ID" value="GFF15286.1"/>
    <property type="molecule type" value="Genomic_DNA"/>
</dbReference>
<protein>
    <submittedName>
        <fullName evidence="2">Uncharacterized protein</fullName>
    </submittedName>
</protein>
<reference evidence="2 3" key="1">
    <citation type="submission" date="2020-01" db="EMBL/GenBank/DDBJ databases">
        <title>Aspergillus terreus IFO 6365 whole genome shotgun sequence.</title>
        <authorList>
            <person name="Kanamasa S."/>
            <person name="Takahashi H."/>
        </authorList>
    </citation>
    <scope>NUCLEOTIDE SEQUENCE [LARGE SCALE GENOMIC DNA]</scope>
    <source>
        <strain evidence="2 3">IFO 6365</strain>
    </source>
</reference>
<evidence type="ECO:0000256" key="1">
    <source>
        <dbReference type="SAM" id="MobiDB-lite"/>
    </source>
</evidence>
<dbReference type="OrthoDB" id="3433125at2759"/>
<comment type="caution">
    <text evidence="2">The sequence shown here is derived from an EMBL/GenBank/DDBJ whole genome shotgun (WGS) entry which is preliminary data.</text>
</comment>
<dbReference type="VEuPathDB" id="FungiDB:ATEG_09099"/>